<dbReference type="PANTHER" id="PTHR43271">
    <property type="entry name" value="BLL2771 PROTEIN"/>
    <property type="match status" value="1"/>
</dbReference>
<feature type="transmembrane region" description="Helical" evidence="8">
    <location>
        <begin position="127"/>
        <end position="150"/>
    </location>
</feature>
<feature type="transmembrane region" description="Helical" evidence="8">
    <location>
        <begin position="91"/>
        <end position="115"/>
    </location>
</feature>
<feature type="transmembrane region" description="Helical" evidence="8">
    <location>
        <begin position="267"/>
        <end position="286"/>
    </location>
</feature>
<accession>A0A167NY54</accession>
<dbReference type="GO" id="GO:0022857">
    <property type="term" value="F:transmembrane transporter activity"/>
    <property type="evidence" value="ECO:0007669"/>
    <property type="project" value="InterPro"/>
</dbReference>
<dbReference type="InterPro" id="IPR036259">
    <property type="entry name" value="MFS_trans_sf"/>
</dbReference>
<evidence type="ECO:0000256" key="6">
    <source>
        <dbReference type="ARBA" id="ARBA00022989"/>
    </source>
</evidence>
<feature type="domain" description="Major facilitator superfamily (MFS) profile" evidence="9">
    <location>
        <begin position="1"/>
        <end position="376"/>
    </location>
</feature>
<evidence type="ECO:0000313" key="11">
    <source>
        <dbReference type="Proteomes" id="UP000076661"/>
    </source>
</evidence>
<dbReference type="EMBL" id="AUXX01000006">
    <property type="protein sequence ID" value="KZN69080.1"/>
    <property type="molecule type" value="Genomic_DNA"/>
</dbReference>
<evidence type="ECO:0000256" key="2">
    <source>
        <dbReference type="ARBA" id="ARBA00008335"/>
    </source>
</evidence>
<feature type="transmembrane region" description="Helical" evidence="8">
    <location>
        <begin position="292"/>
        <end position="314"/>
    </location>
</feature>
<evidence type="ECO:0000313" key="10">
    <source>
        <dbReference type="EMBL" id="KZN69080.1"/>
    </source>
</evidence>
<keyword evidence="5 8" id="KW-0812">Transmembrane</keyword>
<evidence type="ECO:0000256" key="3">
    <source>
        <dbReference type="ARBA" id="ARBA00022448"/>
    </source>
</evidence>
<feature type="transmembrane region" description="Helical" evidence="8">
    <location>
        <begin position="156"/>
        <end position="172"/>
    </location>
</feature>
<dbReference type="PATRIC" id="fig|1365257.3.peg.989"/>
<dbReference type="SUPFAM" id="SSF103473">
    <property type="entry name" value="MFS general substrate transporter"/>
    <property type="match status" value="1"/>
</dbReference>
<dbReference type="Proteomes" id="UP000076661">
    <property type="component" value="Unassembled WGS sequence"/>
</dbReference>
<feature type="transmembrane region" description="Helical" evidence="8">
    <location>
        <begin position="205"/>
        <end position="226"/>
    </location>
</feature>
<proteinExistence type="inferred from homology"/>
<feature type="transmembrane region" description="Helical" evidence="8">
    <location>
        <begin position="41"/>
        <end position="61"/>
    </location>
</feature>
<keyword evidence="7 8" id="KW-0472">Membrane</keyword>
<dbReference type="AlphaFoldDB" id="A0A167NY54"/>
<keyword evidence="4" id="KW-1003">Cell membrane</keyword>
<organism evidence="10 11">
    <name type="scientific">Pseudoalteromonas luteoviolacea S4060-1</name>
    <dbReference type="NCBI Taxonomy" id="1365257"/>
    <lineage>
        <taxon>Bacteria</taxon>
        <taxon>Pseudomonadati</taxon>
        <taxon>Pseudomonadota</taxon>
        <taxon>Gammaproteobacteria</taxon>
        <taxon>Alteromonadales</taxon>
        <taxon>Pseudoalteromonadaceae</taxon>
        <taxon>Pseudoalteromonas</taxon>
    </lineage>
</organism>
<dbReference type="PANTHER" id="PTHR43271:SF1">
    <property type="entry name" value="INNER MEMBRANE TRANSPORT PROTEIN YNFM"/>
    <property type="match status" value="1"/>
</dbReference>
<dbReference type="Pfam" id="PF07690">
    <property type="entry name" value="MFS_1"/>
    <property type="match status" value="1"/>
</dbReference>
<comment type="subcellular location">
    <subcellularLocation>
        <location evidence="1">Cell membrane</location>
        <topology evidence="1">Multi-pass membrane protein</topology>
    </subcellularLocation>
</comment>
<feature type="transmembrane region" description="Helical" evidence="8">
    <location>
        <begin position="238"/>
        <end position="260"/>
    </location>
</feature>
<dbReference type="RefSeq" id="WP_063380215.1">
    <property type="nucleotide sequence ID" value="NZ_AUXX01000006.1"/>
</dbReference>
<sequence length="384" mass="42693">MSIFHLMLCSVVTFFVLYAPQPLLAQFAQQYAITPAKTGLLMTVTMLPLAVAPICYGLLLANYSKLKVLKITMLLLALCSALISIQQHFEFFLLLRFVEGLLLPAALTAMTSYISQTWQGQCLRKNMTWYVGSTIVGGYFGRILAANFAAWWNWESFYLLNAALLILFAMLIKPNQTQDLHTATSPLSSPLDYLRPLKQRSLLRLYCAVFCMFFCFSALLNYLPFILSNEYDLKDPKLIGWVYSGYLVGALISLCTPFLNKLHSNNWVVLSTVFCVYSITLATMQWQNLNVFIVSFTFFCACMFIIHASAAPLANEISSAHASVTNGAYVSFYYSGGALGSFLPGLIYQGFGLGLFLLGLLLVCMLGGYLICLNHRVGSATQQG</sequence>
<comment type="similarity">
    <text evidence="2">Belongs to the major facilitator superfamily.</text>
</comment>
<gene>
    <name evidence="10" type="ORF">N478_12930</name>
</gene>
<feature type="transmembrane region" description="Helical" evidence="8">
    <location>
        <begin position="326"/>
        <end position="347"/>
    </location>
</feature>
<dbReference type="InterPro" id="IPR020846">
    <property type="entry name" value="MFS_dom"/>
</dbReference>
<protein>
    <recommendedName>
        <fullName evidence="9">Major facilitator superfamily (MFS) profile domain-containing protein</fullName>
    </recommendedName>
</protein>
<feature type="transmembrane region" description="Helical" evidence="8">
    <location>
        <begin position="353"/>
        <end position="373"/>
    </location>
</feature>
<keyword evidence="3" id="KW-0813">Transport</keyword>
<evidence type="ECO:0000256" key="4">
    <source>
        <dbReference type="ARBA" id="ARBA00022475"/>
    </source>
</evidence>
<evidence type="ECO:0000256" key="5">
    <source>
        <dbReference type="ARBA" id="ARBA00022692"/>
    </source>
</evidence>
<dbReference type="GO" id="GO:0005886">
    <property type="term" value="C:plasma membrane"/>
    <property type="evidence" value="ECO:0007669"/>
    <property type="project" value="UniProtKB-SubCell"/>
</dbReference>
<evidence type="ECO:0000259" key="9">
    <source>
        <dbReference type="PROSITE" id="PS50850"/>
    </source>
</evidence>
<dbReference type="InterPro" id="IPR011701">
    <property type="entry name" value="MFS"/>
</dbReference>
<name>A0A167NY54_9GAMM</name>
<evidence type="ECO:0000256" key="7">
    <source>
        <dbReference type="ARBA" id="ARBA00023136"/>
    </source>
</evidence>
<dbReference type="CDD" id="cd17324">
    <property type="entry name" value="MFS_NepI_like"/>
    <property type="match status" value="1"/>
</dbReference>
<evidence type="ECO:0000256" key="1">
    <source>
        <dbReference type="ARBA" id="ARBA00004651"/>
    </source>
</evidence>
<keyword evidence="6 8" id="KW-1133">Transmembrane helix</keyword>
<dbReference type="PROSITE" id="PS50850">
    <property type="entry name" value="MFS"/>
    <property type="match status" value="1"/>
</dbReference>
<dbReference type="Gene3D" id="1.20.1250.20">
    <property type="entry name" value="MFS general substrate transporter like domains"/>
    <property type="match status" value="1"/>
</dbReference>
<comment type="caution">
    <text evidence="10">The sequence shown here is derived from an EMBL/GenBank/DDBJ whole genome shotgun (WGS) entry which is preliminary data.</text>
</comment>
<feature type="transmembrane region" description="Helical" evidence="8">
    <location>
        <begin position="68"/>
        <end position="85"/>
    </location>
</feature>
<evidence type="ECO:0000256" key="8">
    <source>
        <dbReference type="SAM" id="Phobius"/>
    </source>
</evidence>
<reference evidence="10 11" key="1">
    <citation type="submission" date="2013-07" db="EMBL/GenBank/DDBJ databases">
        <title>Comparative Genomic and Metabolomic Analysis of Twelve Strains of Pseudoalteromonas luteoviolacea.</title>
        <authorList>
            <person name="Vynne N.G."/>
            <person name="Mansson M."/>
            <person name="Gram L."/>
        </authorList>
    </citation>
    <scope>NUCLEOTIDE SEQUENCE [LARGE SCALE GENOMIC DNA]</scope>
    <source>
        <strain evidence="10 11">S4060-1</strain>
    </source>
</reference>